<feature type="domain" description="Cytochrome c" evidence="6">
    <location>
        <begin position="191"/>
        <end position="281"/>
    </location>
</feature>
<keyword evidence="5" id="KW-0472">Membrane</keyword>
<keyword evidence="3 4" id="KW-0408">Iron</keyword>
<evidence type="ECO:0000256" key="4">
    <source>
        <dbReference type="PROSITE-ProRule" id="PRU00433"/>
    </source>
</evidence>
<keyword evidence="2 4" id="KW-0479">Metal-binding</keyword>
<dbReference type="InterPro" id="IPR051459">
    <property type="entry name" value="Cytochrome_c-type_DH"/>
</dbReference>
<dbReference type="SUPFAM" id="SSF46626">
    <property type="entry name" value="Cytochrome c"/>
    <property type="match status" value="2"/>
</dbReference>
<name>A0ABV8PSX5_9BACT</name>
<proteinExistence type="predicted"/>
<evidence type="ECO:0000259" key="6">
    <source>
        <dbReference type="PROSITE" id="PS51007"/>
    </source>
</evidence>
<dbReference type="RefSeq" id="WP_379012489.1">
    <property type="nucleotide sequence ID" value="NZ_JBHSDC010000003.1"/>
</dbReference>
<comment type="caution">
    <text evidence="7">The sequence shown here is derived from an EMBL/GenBank/DDBJ whole genome shotgun (WGS) entry which is preliminary data.</text>
</comment>
<dbReference type="PANTHER" id="PTHR35008">
    <property type="entry name" value="BLL4482 PROTEIN-RELATED"/>
    <property type="match status" value="1"/>
</dbReference>
<dbReference type="Proteomes" id="UP001595906">
    <property type="component" value="Unassembled WGS sequence"/>
</dbReference>
<protein>
    <submittedName>
        <fullName evidence="7">C-type cytochrome</fullName>
    </submittedName>
</protein>
<dbReference type="PANTHER" id="PTHR35008:SF9">
    <property type="entry name" value="CYTOCHROME C DOMAIN-CONTAINING PROTEIN"/>
    <property type="match status" value="1"/>
</dbReference>
<keyword evidence="5" id="KW-1133">Transmembrane helix</keyword>
<dbReference type="Gene3D" id="1.10.760.10">
    <property type="entry name" value="Cytochrome c-like domain"/>
    <property type="match status" value="2"/>
</dbReference>
<dbReference type="InterPro" id="IPR009056">
    <property type="entry name" value="Cyt_c-like_dom"/>
</dbReference>
<keyword evidence="1 4" id="KW-0349">Heme</keyword>
<dbReference type="Pfam" id="PF21342">
    <property type="entry name" value="SoxA-TsdA_cyt-c"/>
    <property type="match status" value="1"/>
</dbReference>
<dbReference type="InterPro" id="IPR036909">
    <property type="entry name" value="Cyt_c-like_dom_sf"/>
</dbReference>
<evidence type="ECO:0000313" key="7">
    <source>
        <dbReference type="EMBL" id="MFC4231102.1"/>
    </source>
</evidence>
<dbReference type="EMBL" id="JBHSDC010000003">
    <property type="protein sequence ID" value="MFC4231102.1"/>
    <property type="molecule type" value="Genomic_DNA"/>
</dbReference>
<evidence type="ECO:0000256" key="5">
    <source>
        <dbReference type="SAM" id="Phobius"/>
    </source>
</evidence>
<feature type="transmembrane region" description="Helical" evidence="5">
    <location>
        <begin position="6"/>
        <end position="23"/>
    </location>
</feature>
<evidence type="ECO:0000256" key="3">
    <source>
        <dbReference type="ARBA" id="ARBA00023004"/>
    </source>
</evidence>
<organism evidence="7 8">
    <name type="scientific">Parasediminibacterium paludis</name>
    <dbReference type="NCBI Taxonomy" id="908966"/>
    <lineage>
        <taxon>Bacteria</taxon>
        <taxon>Pseudomonadati</taxon>
        <taxon>Bacteroidota</taxon>
        <taxon>Chitinophagia</taxon>
        <taxon>Chitinophagales</taxon>
        <taxon>Chitinophagaceae</taxon>
        <taxon>Parasediminibacterium</taxon>
    </lineage>
</organism>
<reference evidence="8" key="1">
    <citation type="journal article" date="2019" name="Int. J. Syst. Evol. Microbiol.">
        <title>The Global Catalogue of Microorganisms (GCM) 10K type strain sequencing project: providing services to taxonomists for standard genome sequencing and annotation.</title>
        <authorList>
            <consortium name="The Broad Institute Genomics Platform"/>
            <consortium name="The Broad Institute Genome Sequencing Center for Infectious Disease"/>
            <person name="Wu L."/>
            <person name="Ma J."/>
        </authorList>
    </citation>
    <scope>NUCLEOTIDE SEQUENCE [LARGE SCALE GENOMIC DNA]</scope>
    <source>
        <strain evidence="8">CECT 8010</strain>
    </source>
</reference>
<dbReference type="PROSITE" id="PS51007">
    <property type="entry name" value="CYTC"/>
    <property type="match status" value="1"/>
</dbReference>
<dbReference type="Pfam" id="PF00034">
    <property type="entry name" value="Cytochrom_C"/>
    <property type="match status" value="1"/>
</dbReference>
<keyword evidence="5" id="KW-0812">Transmembrane</keyword>
<sequence length="333" mass="37115">MRKHWVPIMLVIILVMVIVMEGIENYQKRRATLQQIATYIAAEPVDTVWRGWNKCQIKISTDSGQLIWYGHELIANTAYYLGPKGIVAHTTNGMNCQNCHLDGGTIPYGNNFGKVYATYPQFRARNNGIQSIYDRVNDCFERSLNGKPLDSSTHEMQAIYAYIQWLGSDIPKGMVRGGTSIAKLKYSAVAANPVAGKKVYIANCQSCHGANGQGQLNGDGNVYVYPPLWGANSYNDGAGLYRIGSFAGFVKNNMPFGTDYHNPKLTDQAAWDVAAFVNSQPRPHKDQTKDWKNIAKKPIDFPFGPYNDTFTEQQHKYGPFAAIKNAQLATNKN</sequence>
<evidence type="ECO:0000256" key="2">
    <source>
        <dbReference type="ARBA" id="ARBA00022723"/>
    </source>
</evidence>
<evidence type="ECO:0000256" key="1">
    <source>
        <dbReference type="ARBA" id="ARBA00022617"/>
    </source>
</evidence>
<accession>A0ABV8PSX5</accession>
<keyword evidence="8" id="KW-1185">Reference proteome</keyword>
<evidence type="ECO:0000313" key="8">
    <source>
        <dbReference type="Proteomes" id="UP001595906"/>
    </source>
</evidence>
<gene>
    <name evidence="7" type="ORF">ACFOW1_04325</name>
</gene>